<dbReference type="PROSITE" id="PS50103">
    <property type="entry name" value="ZF_C3H1"/>
    <property type="match status" value="1"/>
</dbReference>
<evidence type="ECO:0000313" key="10">
    <source>
        <dbReference type="Proteomes" id="UP000230069"/>
    </source>
</evidence>
<dbReference type="OrthoDB" id="250836at2759"/>
<feature type="compositionally biased region" description="Low complexity" evidence="7">
    <location>
        <begin position="42"/>
        <end position="52"/>
    </location>
</feature>
<name>A0A2G5D0H6_AQUCA</name>
<dbReference type="GO" id="GO:0005634">
    <property type="term" value="C:nucleus"/>
    <property type="evidence" value="ECO:0007669"/>
    <property type="project" value="UniProtKB-SubCell"/>
</dbReference>
<dbReference type="GO" id="GO:0008270">
    <property type="term" value="F:zinc ion binding"/>
    <property type="evidence" value="ECO:0007669"/>
    <property type="project" value="UniProtKB-KW"/>
</dbReference>
<dbReference type="STRING" id="218851.A0A2G5D0H6"/>
<evidence type="ECO:0000256" key="1">
    <source>
        <dbReference type="ARBA" id="ARBA00004123"/>
    </source>
</evidence>
<evidence type="ECO:0000256" key="5">
    <source>
        <dbReference type="ARBA" id="ARBA00023242"/>
    </source>
</evidence>
<keyword evidence="10" id="KW-1185">Reference proteome</keyword>
<dbReference type="FunCoup" id="A0A2G5D0H6">
    <property type="interactions" value="1652"/>
</dbReference>
<keyword evidence="4 6" id="KW-0862">Zinc</keyword>
<evidence type="ECO:0000259" key="8">
    <source>
        <dbReference type="PROSITE" id="PS50103"/>
    </source>
</evidence>
<dbReference type="EMBL" id="KZ305048">
    <property type="protein sequence ID" value="PIA37013.1"/>
    <property type="molecule type" value="Genomic_DNA"/>
</dbReference>
<dbReference type="PANTHER" id="PTHR46527">
    <property type="entry name" value="NUCLEOPORIN-LIKE PROTEIN 2"/>
    <property type="match status" value="1"/>
</dbReference>
<keyword evidence="3 6" id="KW-0863">Zinc-finger</keyword>
<feature type="domain" description="C3H1-type" evidence="8">
    <location>
        <begin position="3"/>
        <end position="30"/>
    </location>
</feature>
<comment type="subcellular location">
    <subcellularLocation>
        <location evidence="1">Nucleus</location>
    </subcellularLocation>
</comment>
<organism evidence="9 10">
    <name type="scientific">Aquilegia coerulea</name>
    <name type="common">Rocky mountain columbine</name>
    <dbReference type="NCBI Taxonomy" id="218851"/>
    <lineage>
        <taxon>Eukaryota</taxon>
        <taxon>Viridiplantae</taxon>
        <taxon>Streptophyta</taxon>
        <taxon>Embryophyta</taxon>
        <taxon>Tracheophyta</taxon>
        <taxon>Spermatophyta</taxon>
        <taxon>Magnoliopsida</taxon>
        <taxon>Ranunculales</taxon>
        <taxon>Ranunculaceae</taxon>
        <taxon>Thalictroideae</taxon>
        <taxon>Aquilegia</taxon>
    </lineage>
</organism>
<dbReference type="InterPro" id="IPR036855">
    <property type="entry name" value="Znf_CCCH_sf"/>
</dbReference>
<keyword evidence="5" id="KW-0539">Nucleus</keyword>
<dbReference type="Proteomes" id="UP000230069">
    <property type="component" value="Unassembled WGS sequence"/>
</dbReference>
<evidence type="ECO:0000313" key="9">
    <source>
        <dbReference type="EMBL" id="PIA37013.1"/>
    </source>
</evidence>
<feature type="zinc finger region" description="C3H1-type" evidence="6">
    <location>
        <begin position="3"/>
        <end position="30"/>
    </location>
</feature>
<dbReference type="PANTHER" id="PTHR46527:SF1">
    <property type="entry name" value="NUCLEOPORIN NUP42"/>
    <property type="match status" value="1"/>
</dbReference>
<accession>A0A2G5D0H6</accession>
<proteinExistence type="predicted"/>
<dbReference type="Pfam" id="PF00642">
    <property type="entry name" value="zf-CCCH"/>
    <property type="match status" value="1"/>
</dbReference>
<dbReference type="SMART" id="SM00356">
    <property type="entry name" value="ZnF_C3H1"/>
    <property type="match status" value="1"/>
</dbReference>
<feature type="compositionally biased region" description="Low complexity" evidence="7">
    <location>
        <begin position="60"/>
        <end position="74"/>
    </location>
</feature>
<dbReference type="InParanoid" id="A0A2G5D0H6"/>
<dbReference type="AlphaFoldDB" id="A0A2G5D0H6"/>
<gene>
    <name evidence="9" type="ORF">AQUCO_03100041v1</name>
</gene>
<keyword evidence="2 6" id="KW-0479">Metal-binding</keyword>
<protein>
    <recommendedName>
        <fullName evidence="8">C3H1-type domain-containing protein</fullName>
    </recommendedName>
</protein>
<evidence type="ECO:0000256" key="6">
    <source>
        <dbReference type="PROSITE-ProRule" id="PRU00723"/>
    </source>
</evidence>
<evidence type="ECO:0000256" key="4">
    <source>
        <dbReference type="ARBA" id="ARBA00022833"/>
    </source>
</evidence>
<dbReference type="InterPro" id="IPR000571">
    <property type="entry name" value="Znf_CCCH"/>
</dbReference>
<evidence type="ECO:0000256" key="3">
    <source>
        <dbReference type="ARBA" id="ARBA00022771"/>
    </source>
</evidence>
<evidence type="ECO:0000256" key="2">
    <source>
        <dbReference type="ARBA" id="ARBA00022723"/>
    </source>
</evidence>
<evidence type="ECO:0000256" key="7">
    <source>
        <dbReference type="SAM" id="MobiDB-lite"/>
    </source>
</evidence>
<dbReference type="Gene3D" id="4.10.1000.10">
    <property type="entry name" value="Zinc finger, CCCH-type"/>
    <property type="match status" value="1"/>
</dbReference>
<dbReference type="SUPFAM" id="SSF90229">
    <property type="entry name" value="CCCH zinc finger"/>
    <property type="match status" value="1"/>
</dbReference>
<feature type="region of interest" description="Disordered" evidence="7">
    <location>
        <begin position="34"/>
        <end position="86"/>
    </location>
</feature>
<reference evidence="9 10" key="1">
    <citation type="submission" date="2017-09" db="EMBL/GenBank/DDBJ databases">
        <title>WGS assembly of Aquilegia coerulea Goldsmith.</title>
        <authorList>
            <person name="Hodges S."/>
            <person name="Kramer E."/>
            <person name="Nordborg M."/>
            <person name="Tomkins J."/>
            <person name="Borevitz J."/>
            <person name="Derieg N."/>
            <person name="Yan J."/>
            <person name="Mihaltcheva S."/>
            <person name="Hayes R.D."/>
            <person name="Rokhsar D."/>
        </authorList>
    </citation>
    <scope>NUCLEOTIDE SEQUENCE [LARGE SCALE GENOMIC DNA]</scope>
    <source>
        <strain evidence="10">cv. Goldsmith</strain>
    </source>
</reference>
<dbReference type="InterPro" id="IPR051767">
    <property type="entry name" value="Nucleoporin_NUP42"/>
</dbReference>
<sequence>MYRGKKQPCRNFMRGSCHYGDQCKFLHSTNINQQQQSMPTISSSSSSNNNNNPFGFGKLASQQSKAAPSSSFASVPKQQNQFKPFENKWTRDTNVAKQSNEPQPPPTQPANHICTDPNTCKRLIAEDFQHERPIWKLSCYGHFKYLPCDIKGDISPEELRAAAYDDGKKGMSLLAIVERERNMVNSKLIEYENFLRNPYVISSHTSTFPGVNVPQSPATVQNNVPPPVSSFSQLGMLTNQGSKPSAVVPSSGNFGQQNPFPVTSQTPGFSNNPTFGTQGLFGNQQHGNASIVNTSLGFGNLTASLPNPFQSANVATNQGHMQPLGNVSAFNIPFGNVAVTPTSSSSAASVQSPFVPIGHNAAGENSPDVVHGDMSIWLKEKWSPGEVDIPEEAPPAGYCF</sequence>